<keyword evidence="2" id="KW-1003">Cell membrane</keyword>
<evidence type="ECO:0000256" key="6">
    <source>
        <dbReference type="SAM" id="Phobius"/>
    </source>
</evidence>
<evidence type="ECO:0000256" key="3">
    <source>
        <dbReference type="ARBA" id="ARBA00022692"/>
    </source>
</evidence>
<accession>A0A926QIW5</accession>
<protein>
    <submittedName>
        <fullName evidence="7">Oligosaccharide flippase family protein</fullName>
    </submittedName>
</protein>
<feature type="transmembrane region" description="Helical" evidence="6">
    <location>
        <begin position="127"/>
        <end position="144"/>
    </location>
</feature>
<feature type="transmembrane region" description="Helical" evidence="6">
    <location>
        <begin position="12"/>
        <end position="35"/>
    </location>
</feature>
<evidence type="ECO:0000256" key="4">
    <source>
        <dbReference type="ARBA" id="ARBA00022989"/>
    </source>
</evidence>
<feature type="transmembrane region" description="Helical" evidence="6">
    <location>
        <begin position="232"/>
        <end position="256"/>
    </location>
</feature>
<sequence length="461" mass="50457">MDKKTLMNKVLSGGGWALTGKLIFAAASLLINAMLSRLLQPQELGTYFIAFNIAFFGSIVGMLGLNQSIVKFLAENRRLAKYREMQRAVQLVIGIALLGGAAIFVLYISFQHFLNLNLFHSPLLEQLAVPIAIWILCNMFQQLLAESFRGLDDIRFATIFGGLLSNLLLVAALSRYFFTGHPVLSDVIFLVNLSILLSIAISLGALIKKLRNLPTAPGQRSTVPHTAEAKRILAISLPIMVSAVTLFFLTSSDIWILGVFRDSDEVAVYGAATRLIALIALCEIVSNSVLPSLIVTMNTKETLPQLQKLGRIVTTISLLPAAAILFIFMLLGPWILGTIFGSFYQQGYWVLILLSMGRVINVCGGANGLLMTLAGYQKTLMYITLITSIITVIASILTVSSLGAHGLAAVMLVGLGLQNVFMWIWVKKKMGIVIHPDFPLLIDEARTYLDKKRAQNVTNVN</sequence>
<dbReference type="RefSeq" id="WP_188173555.1">
    <property type="nucleotide sequence ID" value="NZ_JACVVD010000002.1"/>
</dbReference>
<proteinExistence type="predicted"/>
<evidence type="ECO:0000256" key="2">
    <source>
        <dbReference type="ARBA" id="ARBA00022475"/>
    </source>
</evidence>
<feature type="transmembrane region" description="Helical" evidence="6">
    <location>
        <begin position="156"/>
        <end position="178"/>
    </location>
</feature>
<reference evidence="7" key="1">
    <citation type="submission" date="2020-09" db="EMBL/GenBank/DDBJ databases">
        <title>Draft Genome Sequence of Paenibacillus sp. WST5.</title>
        <authorList>
            <person name="Bao Z."/>
        </authorList>
    </citation>
    <scope>NUCLEOTIDE SEQUENCE</scope>
    <source>
        <strain evidence="7">WST5</strain>
    </source>
</reference>
<feature type="transmembrane region" description="Helical" evidence="6">
    <location>
        <begin position="47"/>
        <end position="67"/>
    </location>
</feature>
<organism evidence="7 8">
    <name type="scientific">Paenibacillus sedimenti</name>
    <dbReference type="NCBI Taxonomy" id="2770274"/>
    <lineage>
        <taxon>Bacteria</taxon>
        <taxon>Bacillati</taxon>
        <taxon>Bacillota</taxon>
        <taxon>Bacilli</taxon>
        <taxon>Bacillales</taxon>
        <taxon>Paenibacillaceae</taxon>
        <taxon>Paenibacillus</taxon>
    </lineage>
</organism>
<keyword evidence="5 6" id="KW-0472">Membrane</keyword>
<dbReference type="EMBL" id="JACVVD010000002">
    <property type="protein sequence ID" value="MBD0379767.1"/>
    <property type="molecule type" value="Genomic_DNA"/>
</dbReference>
<dbReference type="InterPro" id="IPR050833">
    <property type="entry name" value="Poly_Biosynth_Transport"/>
</dbReference>
<evidence type="ECO:0000313" key="8">
    <source>
        <dbReference type="Proteomes" id="UP000650466"/>
    </source>
</evidence>
<name>A0A926QIW5_9BACL</name>
<dbReference type="AlphaFoldDB" id="A0A926QIW5"/>
<comment type="caution">
    <text evidence="7">The sequence shown here is derived from an EMBL/GenBank/DDBJ whole genome shotgun (WGS) entry which is preliminary data.</text>
</comment>
<evidence type="ECO:0000256" key="5">
    <source>
        <dbReference type="ARBA" id="ARBA00023136"/>
    </source>
</evidence>
<dbReference type="PANTHER" id="PTHR30250:SF11">
    <property type="entry name" value="O-ANTIGEN TRANSPORTER-RELATED"/>
    <property type="match status" value="1"/>
</dbReference>
<evidence type="ECO:0000256" key="1">
    <source>
        <dbReference type="ARBA" id="ARBA00004651"/>
    </source>
</evidence>
<dbReference type="Pfam" id="PF01943">
    <property type="entry name" value="Polysacc_synt"/>
    <property type="match status" value="1"/>
</dbReference>
<feature type="transmembrane region" description="Helical" evidence="6">
    <location>
        <begin position="88"/>
        <end position="107"/>
    </location>
</feature>
<dbReference type="InterPro" id="IPR002797">
    <property type="entry name" value="Polysacc_synth"/>
</dbReference>
<dbReference type="Proteomes" id="UP000650466">
    <property type="component" value="Unassembled WGS sequence"/>
</dbReference>
<keyword evidence="4 6" id="KW-1133">Transmembrane helix</keyword>
<gene>
    <name evidence="7" type="ORF">ICC18_06555</name>
</gene>
<feature type="transmembrane region" description="Helical" evidence="6">
    <location>
        <begin position="276"/>
        <end position="297"/>
    </location>
</feature>
<feature type="transmembrane region" description="Helical" evidence="6">
    <location>
        <begin position="348"/>
        <end position="373"/>
    </location>
</feature>
<keyword evidence="3 6" id="KW-0812">Transmembrane</keyword>
<keyword evidence="8" id="KW-1185">Reference proteome</keyword>
<feature type="transmembrane region" description="Helical" evidence="6">
    <location>
        <begin position="406"/>
        <end position="426"/>
    </location>
</feature>
<dbReference type="PANTHER" id="PTHR30250">
    <property type="entry name" value="PST FAMILY PREDICTED COLANIC ACID TRANSPORTER"/>
    <property type="match status" value="1"/>
</dbReference>
<evidence type="ECO:0000313" key="7">
    <source>
        <dbReference type="EMBL" id="MBD0379767.1"/>
    </source>
</evidence>
<feature type="transmembrane region" description="Helical" evidence="6">
    <location>
        <begin position="380"/>
        <end position="400"/>
    </location>
</feature>
<feature type="transmembrane region" description="Helical" evidence="6">
    <location>
        <begin position="184"/>
        <end position="207"/>
    </location>
</feature>
<comment type="subcellular location">
    <subcellularLocation>
        <location evidence="1">Cell membrane</location>
        <topology evidence="1">Multi-pass membrane protein</topology>
    </subcellularLocation>
</comment>
<dbReference type="GO" id="GO:0005886">
    <property type="term" value="C:plasma membrane"/>
    <property type="evidence" value="ECO:0007669"/>
    <property type="project" value="UniProtKB-SubCell"/>
</dbReference>
<feature type="transmembrane region" description="Helical" evidence="6">
    <location>
        <begin position="309"/>
        <end position="336"/>
    </location>
</feature>